<gene>
    <name evidence="1" type="ORF">AA23TX_06955</name>
</gene>
<dbReference type="RefSeq" id="WP_230862867.1">
    <property type="nucleotide sequence ID" value="NZ_CABVGP010000002.1"/>
</dbReference>
<dbReference type="Gene3D" id="3.40.50.1820">
    <property type="entry name" value="alpha/beta hydrolase"/>
    <property type="match status" value="1"/>
</dbReference>
<name>A0A6I8LV31_9PSEU</name>
<dbReference type="Proteomes" id="UP000399805">
    <property type="component" value="Unassembled WGS sequence"/>
</dbReference>
<proteinExistence type="predicted"/>
<accession>A0A6I8LV31</accession>
<dbReference type="EMBL" id="CABVGP010000002">
    <property type="protein sequence ID" value="VVJ21941.1"/>
    <property type="molecule type" value="Genomic_DNA"/>
</dbReference>
<dbReference type="InterPro" id="IPR029058">
    <property type="entry name" value="AB_hydrolase_fold"/>
</dbReference>
<dbReference type="SUPFAM" id="SSF53474">
    <property type="entry name" value="alpha/beta-Hydrolases"/>
    <property type="match status" value="1"/>
</dbReference>
<protein>
    <submittedName>
        <fullName evidence="1">Uncharacterized protein SCO0503</fullName>
    </submittedName>
</protein>
<evidence type="ECO:0000313" key="2">
    <source>
        <dbReference type="Proteomes" id="UP000399805"/>
    </source>
</evidence>
<reference evidence="1 2" key="1">
    <citation type="submission" date="2019-09" db="EMBL/GenBank/DDBJ databases">
        <authorList>
            <person name="Leyn A S."/>
        </authorList>
    </citation>
    <scope>NUCLEOTIDE SEQUENCE [LARGE SCALE GENOMIC DNA]</scope>
    <source>
        <strain evidence="1">AA231_1</strain>
    </source>
</reference>
<dbReference type="AlphaFoldDB" id="A0A6I8LV31"/>
<organism evidence="1 2">
    <name type="scientific">Amycolatopsis camponoti</name>
    <dbReference type="NCBI Taxonomy" id="2606593"/>
    <lineage>
        <taxon>Bacteria</taxon>
        <taxon>Bacillati</taxon>
        <taxon>Actinomycetota</taxon>
        <taxon>Actinomycetes</taxon>
        <taxon>Pseudonocardiales</taxon>
        <taxon>Pseudonocardiaceae</taxon>
        <taxon>Amycolatopsis</taxon>
    </lineage>
</organism>
<evidence type="ECO:0000313" key="1">
    <source>
        <dbReference type="EMBL" id="VVJ21941.1"/>
    </source>
</evidence>
<keyword evidence="2" id="KW-1185">Reference proteome</keyword>
<sequence>MTDHYIRLARRIPVPDAVPVVSVNPVTLPAPGRGIPLELRVTAPLRGDAVAIVLLSHGGGSSHYLQSKDGFSPLVDFYASHGFAVIQPTHLSSPGGGLGLDRDAVGHPLFWRSRIDDFELILDNLDAIEAQAPVVHGRLDPARVAAVGYSAGGNTVSALLGARALDPVSGAFLDFRESRVGAGVLLASTGSAEGMTDTMRERYPELETDFSRLTTRTLVVHGDEDVNPVATTRGADWHAEPYHLSPGADALLVLPGAKHYLGGIMGYSLAETDDEDPERLAVTQRMTWAYLRSALYNGDPAWQRATEAIRGDPALGSVYLKQPLLPPFRVE</sequence>